<evidence type="ECO:0000313" key="2">
    <source>
        <dbReference type="EMBL" id="DAD91267.1"/>
    </source>
</evidence>
<feature type="region of interest" description="Disordered" evidence="1">
    <location>
        <begin position="1"/>
        <end position="32"/>
    </location>
</feature>
<evidence type="ECO:0000256" key="1">
    <source>
        <dbReference type="SAM" id="MobiDB-lite"/>
    </source>
</evidence>
<protein>
    <submittedName>
        <fullName evidence="2">Uncharacterized protein</fullName>
    </submittedName>
</protein>
<feature type="compositionally biased region" description="Polar residues" evidence="1">
    <location>
        <begin position="87"/>
        <end position="98"/>
    </location>
</feature>
<reference evidence="2" key="1">
    <citation type="journal article" date="2021" name="Proc. Natl. Acad. Sci. U.S.A.">
        <title>A Catalog of Tens of Thousands of Viruses from Human Metagenomes Reveals Hidden Associations with Chronic Diseases.</title>
        <authorList>
            <person name="Tisza M.J."/>
            <person name="Buck C.B."/>
        </authorList>
    </citation>
    <scope>NUCLEOTIDE SEQUENCE</scope>
    <source>
        <strain evidence="2">CtXnn1</strain>
    </source>
</reference>
<proteinExistence type="predicted"/>
<feature type="region of interest" description="Disordered" evidence="1">
    <location>
        <begin position="84"/>
        <end position="106"/>
    </location>
</feature>
<sequence>MARNPKQDANLKKIDSTSRARELGSKGGKAAAASKKAMKTFKQALIDGLTAEEQEIMLKALKRNAMRGNLAALEFLLKVEGQHPDQEQTADNSINITISGGDEYAD</sequence>
<dbReference type="EMBL" id="BK015108">
    <property type="protein sequence ID" value="DAD91267.1"/>
    <property type="molecule type" value="Genomic_DNA"/>
</dbReference>
<name>A0A8S5NB22_9VIRU</name>
<accession>A0A8S5NB22</accession>
<feature type="compositionally biased region" description="Basic and acidic residues" evidence="1">
    <location>
        <begin position="1"/>
        <end position="24"/>
    </location>
</feature>
<organism evidence="2">
    <name type="scientific">Phage sp. ctXnn1</name>
    <dbReference type="NCBI Taxonomy" id="2826749"/>
    <lineage>
        <taxon>Viruses</taxon>
    </lineage>
</organism>